<dbReference type="Pfam" id="PF00026">
    <property type="entry name" value="Asp"/>
    <property type="match status" value="1"/>
</dbReference>
<accession>A0AAD2E2A6</accession>
<feature type="signal peptide" evidence="5">
    <location>
        <begin position="1"/>
        <end position="24"/>
    </location>
</feature>
<dbReference type="GO" id="GO:0016998">
    <property type="term" value="P:cell wall macromolecule catabolic process"/>
    <property type="evidence" value="ECO:0007669"/>
    <property type="project" value="InterPro"/>
</dbReference>
<reference evidence="7" key="1">
    <citation type="submission" date="2023-05" db="EMBL/GenBank/DDBJ databases">
        <authorList>
            <person name="Huff M."/>
        </authorList>
    </citation>
    <scope>NUCLEOTIDE SEQUENCE</scope>
</reference>
<evidence type="ECO:0000256" key="3">
    <source>
        <dbReference type="ARBA" id="ARBA00023024"/>
    </source>
</evidence>
<dbReference type="GO" id="GO:0004568">
    <property type="term" value="F:chitinase activity"/>
    <property type="evidence" value="ECO:0007669"/>
    <property type="project" value="InterPro"/>
</dbReference>
<dbReference type="Gene3D" id="3.30.20.10">
    <property type="entry name" value="Endochitinase, domain 2"/>
    <property type="match status" value="1"/>
</dbReference>
<proteinExistence type="predicted"/>
<dbReference type="FunFam" id="3.30.20.10:FF:000001">
    <property type="entry name" value="Endochitinase (Chitinase)"/>
    <property type="match status" value="1"/>
</dbReference>
<dbReference type="PANTHER" id="PTHR22595:SF193">
    <property type="entry name" value="ENDOCHITINASE EP3"/>
    <property type="match status" value="1"/>
</dbReference>
<dbReference type="Gene3D" id="1.10.530.10">
    <property type="match status" value="1"/>
</dbReference>
<dbReference type="Proteomes" id="UP000834106">
    <property type="component" value="Chromosome 14"/>
</dbReference>
<dbReference type="GO" id="GO:0006032">
    <property type="term" value="P:chitin catabolic process"/>
    <property type="evidence" value="ECO:0007669"/>
    <property type="project" value="UniProtKB-KW"/>
</dbReference>
<keyword evidence="4" id="KW-1015">Disulfide bond</keyword>
<keyword evidence="3" id="KW-0119">Carbohydrate metabolism</keyword>
<protein>
    <recommendedName>
        <fullName evidence="6">Peptidase A1 domain-containing protein</fullName>
    </recommendedName>
</protein>
<sequence length="274" mass="30739">MDLRFFCLLFLLLLLNFDHTLVLANGGGAGVIKVSYKFADSERTLSALRAHDDIRHLNVVAGVDLPLGGIGRPDAVGLYYAKIGIGTPSKDYYVQVDTGSDITWVNCIQCHECPKRSYHDLCYIEEIDGPSKDYCDESNREYPCVPDKGYYGRGPMQLSWNYNYGPTGNIIGFDGLNNPEIVATNRIVSFRTALWFWMNNCHYSITTGQGFGATIRAINGIECDGGKNRKELPKVRNKLHNSQISSDHSAKTLETSLRLDMKRLNAEQKPFVER</sequence>
<dbReference type="PANTHER" id="PTHR22595">
    <property type="entry name" value="CHITINASE-RELATED"/>
    <property type="match status" value="1"/>
</dbReference>
<dbReference type="InterPro" id="IPR023346">
    <property type="entry name" value="Lysozyme-like_dom_sf"/>
</dbReference>
<evidence type="ECO:0000256" key="4">
    <source>
        <dbReference type="ARBA" id="ARBA00023157"/>
    </source>
</evidence>
<organism evidence="7 8">
    <name type="scientific">Fraxinus pennsylvanica</name>
    <dbReference type="NCBI Taxonomy" id="56036"/>
    <lineage>
        <taxon>Eukaryota</taxon>
        <taxon>Viridiplantae</taxon>
        <taxon>Streptophyta</taxon>
        <taxon>Embryophyta</taxon>
        <taxon>Tracheophyta</taxon>
        <taxon>Spermatophyta</taxon>
        <taxon>Magnoliopsida</taxon>
        <taxon>eudicotyledons</taxon>
        <taxon>Gunneridae</taxon>
        <taxon>Pentapetalae</taxon>
        <taxon>asterids</taxon>
        <taxon>lamiids</taxon>
        <taxon>Lamiales</taxon>
        <taxon>Oleaceae</taxon>
        <taxon>Oleeae</taxon>
        <taxon>Fraxinus</taxon>
    </lineage>
</organism>
<dbReference type="Pfam" id="PF00182">
    <property type="entry name" value="Glyco_hydro_19"/>
    <property type="match status" value="1"/>
</dbReference>
<dbReference type="AlphaFoldDB" id="A0AAD2E2A6"/>
<keyword evidence="5" id="KW-0732">Signal</keyword>
<keyword evidence="2" id="KW-0611">Plant defense</keyword>
<feature type="domain" description="Peptidase A1" evidence="6">
    <location>
        <begin position="79"/>
        <end position="274"/>
    </location>
</feature>
<dbReference type="InterPro" id="IPR000726">
    <property type="entry name" value="Glyco_hydro_19_cat"/>
</dbReference>
<evidence type="ECO:0000313" key="7">
    <source>
        <dbReference type="EMBL" id="CAI9776397.1"/>
    </source>
</evidence>
<name>A0AAD2E2A6_9LAMI</name>
<keyword evidence="3" id="KW-0624">Polysaccharide degradation</keyword>
<evidence type="ECO:0000259" key="6">
    <source>
        <dbReference type="PROSITE" id="PS51767"/>
    </source>
</evidence>
<dbReference type="SUPFAM" id="SSF50630">
    <property type="entry name" value="Acid proteases"/>
    <property type="match status" value="1"/>
</dbReference>
<dbReference type="GO" id="GO:0006952">
    <property type="term" value="P:defense response"/>
    <property type="evidence" value="ECO:0007669"/>
    <property type="project" value="UniProtKB-KW"/>
</dbReference>
<evidence type="ECO:0000256" key="5">
    <source>
        <dbReference type="SAM" id="SignalP"/>
    </source>
</evidence>
<gene>
    <name evidence="7" type="ORF">FPE_LOCUS23827</name>
</gene>
<keyword evidence="8" id="KW-1185">Reference proteome</keyword>
<evidence type="ECO:0000313" key="8">
    <source>
        <dbReference type="Proteomes" id="UP000834106"/>
    </source>
</evidence>
<dbReference type="SUPFAM" id="SSF53955">
    <property type="entry name" value="Lysozyme-like"/>
    <property type="match status" value="1"/>
</dbReference>
<comment type="function">
    <text evidence="1">Defense against chitin-containing fungal pathogens.</text>
</comment>
<evidence type="ECO:0000256" key="1">
    <source>
        <dbReference type="ARBA" id="ARBA00003102"/>
    </source>
</evidence>
<dbReference type="InterPro" id="IPR033121">
    <property type="entry name" value="PEPTIDASE_A1"/>
</dbReference>
<feature type="chain" id="PRO_5042177119" description="Peptidase A1 domain-containing protein" evidence="5">
    <location>
        <begin position="25"/>
        <end position="274"/>
    </location>
</feature>
<dbReference type="PROSITE" id="PS00774">
    <property type="entry name" value="CHITINASE_19_2"/>
    <property type="match status" value="1"/>
</dbReference>
<dbReference type="InterPro" id="IPR021109">
    <property type="entry name" value="Peptidase_aspartic_dom_sf"/>
</dbReference>
<dbReference type="PROSITE" id="PS51767">
    <property type="entry name" value="PEPTIDASE_A1"/>
    <property type="match status" value="1"/>
</dbReference>
<keyword evidence="3" id="KW-0146">Chitin degradation</keyword>
<evidence type="ECO:0000256" key="2">
    <source>
        <dbReference type="ARBA" id="ARBA00022821"/>
    </source>
</evidence>
<dbReference type="EMBL" id="OU503049">
    <property type="protein sequence ID" value="CAI9776397.1"/>
    <property type="molecule type" value="Genomic_DNA"/>
</dbReference>
<dbReference type="CDD" id="cd00325">
    <property type="entry name" value="chitinase_GH19"/>
    <property type="match status" value="1"/>
</dbReference>